<dbReference type="InterPro" id="IPR036052">
    <property type="entry name" value="TrpB-like_PALP_sf"/>
</dbReference>
<dbReference type="EMBL" id="JAEEGB010000005">
    <property type="protein sequence ID" value="MBI6871913.1"/>
    <property type="molecule type" value="Genomic_DNA"/>
</dbReference>
<proteinExistence type="predicted"/>
<dbReference type="SUPFAM" id="SSF53686">
    <property type="entry name" value="Tryptophan synthase beta subunit-like PLP-dependent enzymes"/>
    <property type="match status" value="1"/>
</dbReference>
<dbReference type="AlphaFoldDB" id="A0A934HW51"/>
<dbReference type="GO" id="GO:1901605">
    <property type="term" value="P:alpha-amino acid metabolic process"/>
    <property type="evidence" value="ECO:0007669"/>
    <property type="project" value="UniProtKB-ARBA"/>
</dbReference>
<organism evidence="4 5">
    <name type="scientific">Clostridium aciditolerans</name>
    <dbReference type="NCBI Taxonomy" id="339861"/>
    <lineage>
        <taxon>Bacteria</taxon>
        <taxon>Bacillati</taxon>
        <taxon>Bacillota</taxon>
        <taxon>Clostridia</taxon>
        <taxon>Eubacteriales</taxon>
        <taxon>Clostridiaceae</taxon>
        <taxon>Clostridium</taxon>
    </lineage>
</organism>
<sequence length="389" mass="43145">MYKMNEKIESMYCIKCGEKYTVGDYFLGCPKCLEKGENAAISFQYKEAIFKNPSMKGMQKYGRILPYETFPTLGEGDTPVVKLEKMAKLLGVKEIFIKNEFQNPTGSHKDRMSPLVVARALELGKKGIVAASSGNAGISIAAYAANAGLDCKITSLPNVNMAYKTAIEATGAELVIVDEADDIAANGRWGYMRKMVEEYDWYPATNYILPAVGSNCFGVQGYKTIAYEIYEEFGDNLPEYIFVPVSRGDLLWGIFEGFKELLKLGYIVALPKLVCVEPFRRISKVLEGEDYRKEFPGECSLTASIGGSTVTYQSYVAIRDSNGFAVDIPQGNVIDDVRQMAHLGLYLETSSAVVFSALKRAIEKRILDKNCRILIIGTSNGFKNKPELF</sequence>
<dbReference type="Proteomes" id="UP000622687">
    <property type="component" value="Unassembled WGS sequence"/>
</dbReference>
<gene>
    <name evidence="4" type="ORF">I6U51_04225</name>
</gene>
<feature type="domain" description="Tryptophan synthase beta chain-like PALP" evidence="3">
    <location>
        <begin position="72"/>
        <end position="376"/>
    </location>
</feature>
<comment type="cofactor">
    <cofactor evidence="1">
        <name>pyridoxal 5'-phosphate</name>
        <dbReference type="ChEBI" id="CHEBI:597326"/>
    </cofactor>
</comment>
<dbReference type="InterPro" id="IPR001926">
    <property type="entry name" value="TrpB-like_PALP"/>
</dbReference>
<keyword evidence="2" id="KW-0663">Pyridoxal phosphate</keyword>
<dbReference type="PANTHER" id="PTHR10314">
    <property type="entry name" value="CYSTATHIONINE BETA-SYNTHASE"/>
    <property type="match status" value="1"/>
</dbReference>
<dbReference type="Gene3D" id="3.40.50.1100">
    <property type="match status" value="2"/>
</dbReference>
<name>A0A934HW51_9CLOT</name>
<dbReference type="InterPro" id="IPR050214">
    <property type="entry name" value="Cys_Synth/Cystath_Beta-Synth"/>
</dbReference>
<evidence type="ECO:0000256" key="2">
    <source>
        <dbReference type="ARBA" id="ARBA00022898"/>
    </source>
</evidence>
<reference evidence="4" key="1">
    <citation type="submission" date="2020-12" db="EMBL/GenBank/DDBJ databases">
        <title>Clostridium thailandense sp. nov., a novel acetogenic bacterium isolated from peat land soil in Thailand.</title>
        <authorList>
            <person name="Chaikitkaew S."/>
            <person name="Birkeland N.K."/>
        </authorList>
    </citation>
    <scope>NUCLEOTIDE SEQUENCE</scope>
    <source>
        <strain evidence="4">DSM 17425</strain>
    </source>
</reference>
<evidence type="ECO:0000259" key="3">
    <source>
        <dbReference type="Pfam" id="PF00291"/>
    </source>
</evidence>
<dbReference type="Pfam" id="PF00291">
    <property type="entry name" value="PALP"/>
    <property type="match status" value="1"/>
</dbReference>
<comment type="caution">
    <text evidence="4">The sequence shown here is derived from an EMBL/GenBank/DDBJ whole genome shotgun (WGS) entry which is preliminary data.</text>
</comment>
<evidence type="ECO:0000313" key="4">
    <source>
        <dbReference type="EMBL" id="MBI6871913.1"/>
    </source>
</evidence>
<keyword evidence="5" id="KW-1185">Reference proteome</keyword>
<dbReference type="RefSeq" id="WP_211141349.1">
    <property type="nucleotide sequence ID" value="NZ_JAEEGB010000005.1"/>
</dbReference>
<accession>A0A934HW51</accession>
<protein>
    <submittedName>
        <fullName evidence="4">Pyridoxal-phosphate dependent enzyme</fullName>
    </submittedName>
</protein>
<evidence type="ECO:0000313" key="5">
    <source>
        <dbReference type="Proteomes" id="UP000622687"/>
    </source>
</evidence>
<evidence type="ECO:0000256" key="1">
    <source>
        <dbReference type="ARBA" id="ARBA00001933"/>
    </source>
</evidence>